<dbReference type="Gene3D" id="2.60.40.1180">
    <property type="entry name" value="Golgi alpha-mannosidase II"/>
    <property type="match status" value="1"/>
</dbReference>
<organism evidence="8 9">
    <name type="scientific">Mycetocola lacteus</name>
    <dbReference type="NCBI Taxonomy" id="76637"/>
    <lineage>
        <taxon>Bacteria</taxon>
        <taxon>Bacillati</taxon>
        <taxon>Actinomycetota</taxon>
        <taxon>Actinomycetes</taxon>
        <taxon>Micrococcales</taxon>
        <taxon>Microbacteriaceae</taxon>
        <taxon>Mycetocola</taxon>
    </lineage>
</organism>
<dbReference type="InterPro" id="IPR002241">
    <property type="entry name" value="Glyco_hydro_27"/>
</dbReference>
<dbReference type="Pfam" id="PF17801">
    <property type="entry name" value="Melibiase_C"/>
    <property type="match status" value="1"/>
</dbReference>
<evidence type="ECO:0000313" key="8">
    <source>
        <dbReference type="EMBL" id="RLP83244.1"/>
    </source>
</evidence>
<dbReference type="EC" id="3.2.1.22" evidence="5"/>
<dbReference type="Gene3D" id="2.60.40.10">
    <property type="entry name" value="Immunoglobulins"/>
    <property type="match status" value="1"/>
</dbReference>
<accession>A0A3L7ASZ4</accession>
<dbReference type="AlphaFoldDB" id="A0A3L7ASZ4"/>
<dbReference type="InterPro" id="IPR013785">
    <property type="entry name" value="Aldolase_TIM"/>
</dbReference>
<dbReference type="InterPro" id="IPR013783">
    <property type="entry name" value="Ig-like_fold"/>
</dbReference>
<dbReference type="PANTHER" id="PTHR11452:SF75">
    <property type="entry name" value="ALPHA-GALACTOSIDASE MEL1"/>
    <property type="match status" value="1"/>
</dbReference>
<keyword evidence="4 5" id="KW-0326">Glycosidase</keyword>
<proteinExistence type="inferred from homology"/>
<dbReference type="PANTHER" id="PTHR11452">
    <property type="entry name" value="ALPHA-GALACTOSIDASE/ALPHA-N-ACETYLGALACTOSAMINIDASE"/>
    <property type="match status" value="1"/>
</dbReference>
<dbReference type="InterPro" id="IPR013780">
    <property type="entry name" value="Glyco_hydro_b"/>
</dbReference>
<dbReference type="GO" id="GO:0004557">
    <property type="term" value="F:alpha-galactosidase activity"/>
    <property type="evidence" value="ECO:0007669"/>
    <property type="project" value="UniProtKB-EC"/>
</dbReference>
<dbReference type="CDD" id="cd14792">
    <property type="entry name" value="GH27"/>
    <property type="match status" value="1"/>
</dbReference>
<evidence type="ECO:0000313" key="9">
    <source>
        <dbReference type="Proteomes" id="UP000269438"/>
    </source>
</evidence>
<dbReference type="RefSeq" id="WP_121688370.1">
    <property type="nucleotide sequence ID" value="NZ_RCUY01000005.1"/>
</dbReference>
<dbReference type="Proteomes" id="UP000269438">
    <property type="component" value="Unassembled WGS sequence"/>
</dbReference>
<dbReference type="GO" id="GO:0005975">
    <property type="term" value="P:carbohydrate metabolic process"/>
    <property type="evidence" value="ECO:0007669"/>
    <property type="project" value="InterPro"/>
</dbReference>
<evidence type="ECO:0000259" key="7">
    <source>
        <dbReference type="SMART" id="SM00776"/>
    </source>
</evidence>
<dbReference type="SUPFAM" id="SSF51011">
    <property type="entry name" value="Glycosyl hydrolase domain"/>
    <property type="match status" value="1"/>
</dbReference>
<keyword evidence="2 6" id="KW-0732">Signal</keyword>
<evidence type="ECO:0000256" key="1">
    <source>
        <dbReference type="ARBA" id="ARBA00009743"/>
    </source>
</evidence>
<dbReference type="PRINTS" id="PR00740">
    <property type="entry name" value="GLHYDRLASE27"/>
</dbReference>
<dbReference type="SUPFAM" id="SSF49785">
    <property type="entry name" value="Galactose-binding domain-like"/>
    <property type="match status" value="1"/>
</dbReference>
<dbReference type="InterPro" id="IPR008979">
    <property type="entry name" value="Galactose-bd-like_sf"/>
</dbReference>
<dbReference type="InterPro" id="IPR017853">
    <property type="entry name" value="GH"/>
</dbReference>
<dbReference type="InterPro" id="IPR013222">
    <property type="entry name" value="Glyco_hyd_98_carb-bd"/>
</dbReference>
<sequence>MSLQRLLGIGAAAILGIAAATSAALPAQAAPAEPATSSSYHQPSTPPVLGATPYQGWNTYFGLGGDFTTDKVIEVADFLNSSGLAKAGYNIVWLDGGWQADTPRGADGQLQGDAARFPGGMKAVADAIHARGLKAGIYTDAGPFMPEHCGLGSYGHYQTDADTIAAWGYDAVKVDFLCGIAADLDPQTVYTEFATALRNNASGRDIILNICNPVTSPDWGNYPESQQSTHTWSYAPAIAQSWRTYTDVGFVGKITYRDVLRNFDANAAHPEVAGPGHFNDPDYLGPQLGLSDEEFRSQMALWSLAAAPLVIGSDPRTFTPETLATLTNKDLLAINQDRLGKQATRVGAAGNTETWVKPLADGSVAVGLVNRTDAPVSISTTTSAVGLSSKRVTVKDAWTHTTTEANGTLRASVPARGVAVLVVKKATGVPQSARVVADTPAITAINGQPVPASGDVLTSAGATLTGTVTLHNDGTIPVVSPQVSFTAPNGWSASVVGSQPALIKAGKSVDVKVKFVVPAGASNGSVSLGTSVRYIGVRGKTTANAPALGVTVAPAPPTGTDQPLSAHPWISATSGWLSPSVDASVGGGSPLKIAGTTYPTGLGVASPSDIRYYLGGTATRLTGVVGVDDVVNNVGPDGGTVTFSLIADGQTIWDSGTVTRGHAIPFDVSLTGVRDLTLHVGDAGDGGYNDRADWANLKISAH</sequence>
<reference evidence="8 9" key="1">
    <citation type="submission" date="2018-10" db="EMBL/GenBank/DDBJ databases">
        <authorList>
            <person name="Li J."/>
        </authorList>
    </citation>
    <scope>NUCLEOTIDE SEQUENCE [LARGE SCALE GENOMIC DNA]</scope>
    <source>
        <strain evidence="8 9">JCM 11654</strain>
    </source>
</reference>
<comment type="catalytic activity">
    <reaction evidence="5">
        <text>Hydrolysis of terminal, non-reducing alpha-D-galactose residues in alpha-D-galactosides, including galactose oligosaccharides, galactomannans and galactolipids.</text>
        <dbReference type="EC" id="3.2.1.22"/>
    </reaction>
</comment>
<comment type="caution">
    <text evidence="8">The sequence shown here is derived from an EMBL/GenBank/DDBJ whole genome shotgun (WGS) entry which is preliminary data.</text>
</comment>
<dbReference type="Pfam" id="PF16499">
    <property type="entry name" value="Melibiase_2"/>
    <property type="match status" value="1"/>
</dbReference>
<keyword evidence="5" id="KW-1015">Disulfide bond</keyword>
<dbReference type="Pfam" id="PF08305">
    <property type="entry name" value="NPCBM"/>
    <property type="match status" value="1"/>
</dbReference>
<dbReference type="InterPro" id="IPR038637">
    <property type="entry name" value="NPCBM_sf"/>
</dbReference>
<keyword evidence="3 5" id="KW-0378">Hydrolase</keyword>
<dbReference type="Gene3D" id="3.20.20.70">
    <property type="entry name" value="Aldolase class I"/>
    <property type="match status" value="1"/>
</dbReference>
<feature type="signal peptide" evidence="6">
    <location>
        <begin position="1"/>
        <end position="29"/>
    </location>
</feature>
<name>A0A3L7ASZ4_9MICO</name>
<dbReference type="Gene3D" id="2.60.120.1060">
    <property type="entry name" value="NPCBM/NEW2 domain"/>
    <property type="match status" value="1"/>
</dbReference>
<evidence type="ECO:0000256" key="3">
    <source>
        <dbReference type="ARBA" id="ARBA00022801"/>
    </source>
</evidence>
<gene>
    <name evidence="8" type="ORF">D9V34_08430</name>
</gene>
<evidence type="ECO:0000256" key="6">
    <source>
        <dbReference type="SAM" id="SignalP"/>
    </source>
</evidence>
<comment type="similarity">
    <text evidence="1 5">Belongs to the glycosyl hydrolase 27 family.</text>
</comment>
<evidence type="ECO:0000256" key="4">
    <source>
        <dbReference type="ARBA" id="ARBA00023295"/>
    </source>
</evidence>
<evidence type="ECO:0000256" key="2">
    <source>
        <dbReference type="ARBA" id="ARBA00022729"/>
    </source>
</evidence>
<evidence type="ECO:0000256" key="5">
    <source>
        <dbReference type="RuleBase" id="RU361168"/>
    </source>
</evidence>
<protein>
    <recommendedName>
        <fullName evidence="5">Alpha-galactosidase</fullName>
        <ecNumber evidence="5">3.2.1.22</ecNumber>
    </recommendedName>
    <alternativeName>
        <fullName evidence="5">Melibiase</fullName>
    </alternativeName>
</protein>
<dbReference type="EMBL" id="RCUY01000005">
    <property type="protein sequence ID" value="RLP83244.1"/>
    <property type="molecule type" value="Genomic_DNA"/>
</dbReference>
<dbReference type="SUPFAM" id="SSF51445">
    <property type="entry name" value="(Trans)glycosidases"/>
    <property type="match status" value="1"/>
</dbReference>
<feature type="domain" description="Glycosyl hydrolase family 98 putative carbohydrate-binding module" evidence="7">
    <location>
        <begin position="557"/>
        <end position="701"/>
    </location>
</feature>
<dbReference type="InterPro" id="IPR018905">
    <property type="entry name" value="A-galactase_NEW3"/>
</dbReference>
<dbReference type="OrthoDB" id="9807519at2"/>
<dbReference type="InterPro" id="IPR041233">
    <property type="entry name" value="Melibiase_C"/>
</dbReference>
<dbReference type="SMART" id="SM00776">
    <property type="entry name" value="NPCBM"/>
    <property type="match status" value="1"/>
</dbReference>
<keyword evidence="9" id="KW-1185">Reference proteome</keyword>
<dbReference type="Pfam" id="PF10633">
    <property type="entry name" value="NPCBM_assoc"/>
    <property type="match status" value="1"/>
</dbReference>
<feature type="chain" id="PRO_5018300964" description="Alpha-galactosidase" evidence="6">
    <location>
        <begin position="30"/>
        <end position="702"/>
    </location>
</feature>